<protein>
    <submittedName>
        <fullName evidence="1">Uncharacterized protein</fullName>
    </submittedName>
</protein>
<dbReference type="AlphaFoldDB" id="A0A4Y2QHC1"/>
<sequence>MRLLFISRTGKVKVVEGPTAHSNRKWQLPTQELRTFYVLRTNIAVTIYHEKLPQVLAHQLISNRILDNLPYQEDGESHRFATIVTIVCTAPSKRDGSVVGKQNLESLVHLA</sequence>
<evidence type="ECO:0000313" key="2">
    <source>
        <dbReference type="Proteomes" id="UP000499080"/>
    </source>
</evidence>
<organism evidence="1 2">
    <name type="scientific">Araneus ventricosus</name>
    <name type="common">Orbweaver spider</name>
    <name type="synonym">Epeira ventricosa</name>
    <dbReference type="NCBI Taxonomy" id="182803"/>
    <lineage>
        <taxon>Eukaryota</taxon>
        <taxon>Metazoa</taxon>
        <taxon>Ecdysozoa</taxon>
        <taxon>Arthropoda</taxon>
        <taxon>Chelicerata</taxon>
        <taxon>Arachnida</taxon>
        <taxon>Araneae</taxon>
        <taxon>Araneomorphae</taxon>
        <taxon>Entelegynae</taxon>
        <taxon>Araneoidea</taxon>
        <taxon>Araneidae</taxon>
        <taxon>Araneus</taxon>
    </lineage>
</organism>
<accession>A0A4Y2QHC1</accession>
<proteinExistence type="predicted"/>
<reference evidence="1 2" key="1">
    <citation type="journal article" date="2019" name="Sci. Rep.">
        <title>Orb-weaving spider Araneus ventricosus genome elucidates the spidroin gene catalogue.</title>
        <authorList>
            <person name="Kono N."/>
            <person name="Nakamura H."/>
            <person name="Ohtoshi R."/>
            <person name="Moran D.A.P."/>
            <person name="Shinohara A."/>
            <person name="Yoshida Y."/>
            <person name="Fujiwara M."/>
            <person name="Mori M."/>
            <person name="Tomita M."/>
            <person name="Arakawa K."/>
        </authorList>
    </citation>
    <scope>NUCLEOTIDE SEQUENCE [LARGE SCALE GENOMIC DNA]</scope>
</reference>
<name>A0A4Y2QHC1_ARAVE</name>
<dbReference type="Proteomes" id="UP000499080">
    <property type="component" value="Unassembled WGS sequence"/>
</dbReference>
<dbReference type="EMBL" id="BGPR01013883">
    <property type="protein sequence ID" value="GBN62677.1"/>
    <property type="molecule type" value="Genomic_DNA"/>
</dbReference>
<comment type="caution">
    <text evidence="1">The sequence shown here is derived from an EMBL/GenBank/DDBJ whole genome shotgun (WGS) entry which is preliminary data.</text>
</comment>
<keyword evidence="2" id="KW-1185">Reference proteome</keyword>
<evidence type="ECO:0000313" key="1">
    <source>
        <dbReference type="EMBL" id="GBN62677.1"/>
    </source>
</evidence>
<gene>
    <name evidence="1" type="ORF">AVEN_99970_1</name>
</gene>